<organism evidence="1 2">
    <name type="scientific">Pseudobutyrivibrio xylanivorans</name>
    <dbReference type="NCBI Taxonomy" id="185007"/>
    <lineage>
        <taxon>Bacteria</taxon>
        <taxon>Bacillati</taxon>
        <taxon>Bacillota</taxon>
        <taxon>Clostridia</taxon>
        <taxon>Lachnospirales</taxon>
        <taxon>Lachnospiraceae</taxon>
        <taxon>Pseudobutyrivibrio</taxon>
    </lineage>
</organism>
<evidence type="ECO:0000313" key="1">
    <source>
        <dbReference type="EMBL" id="SCZ79779.1"/>
    </source>
</evidence>
<dbReference type="EMBL" id="FMWK01000010">
    <property type="protein sequence ID" value="SCZ79779.1"/>
    <property type="molecule type" value="Genomic_DNA"/>
</dbReference>
<protein>
    <recommendedName>
        <fullName evidence="3">HipA-like C-terminal domain-containing protein</fullName>
    </recommendedName>
</protein>
<dbReference type="RefSeq" id="WP_028247449.1">
    <property type="nucleotide sequence ID" value="NZ_FMWK01000010.1"/>
</dbReference>
<dbReference type="Proteomes" id="UP000199428">
    <property type="component" value="Unassembled WGS sequence"/>
</dbReference>
<accession>A0A1G5S2I3</accession>
<reference evidence="1 2" key="1">
    <citation type="submission" date="2016-10" db="EMBL/GenBank/DDBJ databases">
        <authorList>
            <person name="de Groot N.N."/>
        </authorList>
    </citation>
    <scope>NUCLEOTIDE SEQUENCE [LARGE SCALE GENOMIC DNA]</scope>
    <source>
        <strain evidence="1 2">DSM 10317</strain>
    </source>
</reference>
<proteinExistence type="predicted"/>
<sequence>MIELTEQYLRDFARQSSKGNQLKWEYKGIWYKADYAGYEGLAEYLISKLLIKSSLDSSEFIDYNLEEIKYKRNIFNGVSSVNFVNDGYQLITLERLYKMRKGASLLESVWHHSDVENRLKYFVDEVVQLTGLDDFGKYISKMLTIDAFFLNEDRHMHNIAVLMGPGSKYEYCPIFDNGAGLLSDLSIDYPLSGDVIEMIDEVKAKTICTSFDEQLDAVESAFGYNIHFNFHKKDVDALLEDVANYSPEIIERVRTILYQRIRKFDYLMH</sequence>
<name>A0A1G5S2I3_PSEXY</name>
<gene>
    <name evidence="1" type="ORF">SAMN02910350_01967</name>
</gene>
<dbReference type="AlphaFoldDB" id="A0A1G5S2I3"/>
<evidence type="ECO:0008006" key="3">
    <source>
        <dbReference type="Google" id="ProtNLM"/>
    </source>
</evidence>
<evidence type="ECO:0000313" key="2">
    <source>
        <dbReference type="Proteomes" id="UP000199428"/>
    </source>
</evidence>
<dbReference type="Gene3D" id="1.10.1070.20">
    <property type="match status" value="1"/>
</dbReference>